<reference evidence="3" key="1">
    <citation type="journal article" date="2021" name="PeerJ">
        <title>Extensive microbial diversity within the chicken gut microbiome revealed by metagenomics and culture.</title>
        <authorList>
            <person name="Gilroy R."/>
            <person name="Ravi A."/>
            <person name="Getino M."/>
            <person name="Pursley I."/>
            <person name="Horton D.L."/>
            <person name="Alikhan N.F."/>
            <person name="Baker D."/>
            <person name="Gharbi K."/>
            <person name="Hall N."/>
            <person name="Watson M."/>
            <person name="Adriaenssens E.M."/>
            <person name="Foster-Nyarko E."/>
            <person name="Jarju S."/>
            <person name="Secka A."/>
            <person name="Antonio M."/>
            <person name="Oren A."/>
            <person name="Chaudhuri R.R."/>
            <person name="La Ragione R."/>
            <person name="Hildebrand F."/>
            <person name="Pallen M.J."/>
        </authorList>
    </citation>
    <scope>NUCLEOTIDE SEQUENCE</scope>
    <source>
        <strain evidence="3">ChiBcec2-3848</strain>
    </source>
</reference>
<evidence type="ECO:0000313" key="4">
    <source>
        <dbReference type="Proteomes" id="UP000823886"/>
    </source>
</evidence>
<reference evidence="3" key="2">
    <citation type="submission" date="2021-04" db="EMBL/GenBank/DDBJ databases">
        <authorList>
            <person name="Gilroy R."/>
        </authorList>
    </citation>
    <scope>NUCLEOTIDE SEQUENCE</scope>
    <source>
        <strain evidence="3">ChiBcec2-3848</strain>
    </source>
</reference>
<protein>
    <submittedName>
        <fullName evidence="3">FprA family A-type flavoprotein</fullName>
    </submittedName>
</protein>
<dbReference type="GO" id="GO:0016651">
    <property type="term" value="F:oxidoreductase activity, acting on NAD(P)H"/>
    <property type="evidence" value="ECO:0007669"/>
    <property type="project" value="UniProtKB-ARBA"/>
</dbReference>
<dbReference type="CDD" id="cd07709">
    <property type="entry name" value="flavodiiron_proteins_MBL-fold"/>
    <property type="match status" value="1"/>
</dbReference>
<dbReference type="Proteomes" id="UP000823886">
    <property type="component" value="Unassembled WGS sequence"/>
</dbReference>
<dbReference type="PANTHER" id="PTHR43717">
    <property type="entry name" value="ANAEROBIC NITRIC OXIDE REDUCTASE FLAVORUBREDOXIN"/>
    <property type="match status" value="1"/>
</dbReference>
<evidence type="ECO:0000313" key="3">
    <source>
        <dbReference type="EMBL" id="HJC65000.1"/>
    </source>
</evidence>
<organism evidence="3 4">
    <name type="scientific">Candidatus Blautia merdavium</name>
    <dbReference type="NCBI Taxonomy" id="2838494"/>
    <lineage>
        <taxon>Bacteria</taxon>
        <taxon>Bacillati</taxon>
        <taxon>Bacillota</taxon>
        <taxon>Clostridia</taxon>
        <taxon>Lachnospirales</taxon>
        <taxon>Lachnospiraceae</taxon>
        <taxon>Blautia</taxon>
    </lineage>
</organism>
<evidence type="ECO:0000259" key="2">
    <source>
        <dbReference type="PROSITE" id="PS50902"/>
    </source>
</evidence>
<dbReference type="Pfam" id="PF00258">
    <property type="entry name" value="Flavodoxin_1"/>
    <property type="match status" value="1"/>
</dbReference>
<proteinExistence type="inferred from homology"/>
<dbReference type="PIRSF" id="PIRSF005243">
    <property type="entry name" value="ROO"/>
    <property type="match status" value="1"/>
</dbReference>
<accession>A0A9D2PS25</accession>
<evidence type="ECO:0000256" key="1">
    <source>
        <dbReference type="ARBA" id="ARBA00007121"/>
    </source>
</evidence>
<dbReference type="EMBL" id="DWVZ01000225">
    <property type="protein sequence ID" value="HJC65000.1"/>
    <property type="molecule type" value="Genomic_DNA"/>
</dbReference>
<dbReference type="InterPro" id="IPR045761">
    <property type="entry name" value="ODP_dom"/>
</dbReference>
<sequence length="386" mass="43310">MYDMKISDSVVYIGVNDKTIDLFESQYHVPNGVSYNSYLILDEKTAVMDTVDKRATNEWLKNLDKALNGRTVDYLVVSHLEPDHASNIQLLAEKFPEMKLVGNAKIFSMLPQFFDFDLEGRTVTVKEGDTLCLGAHTLQFFMAPMVHWPEVMVEYEQAEKILFSADGFGKFGALDAEEAWTDEARRYFINIVGKYGTQVQALLKKAATLDIQTICPLHGPVLKEDLGYYIGKYLTWSSYEPEEEGVVVAYASIHGNTGKAAEKMAQILTEKGAKVKLFDLARDDMAEAVASAFRYDKLVLLGVTYDGGLFPCMEDFLYHLKIKTYRNRKAAIVENGSWAPMSGKLMKAYLESMKGIEICEPVVTLKSVMKDADEENLKALADTLLA</sequence>
<dbReference type="InterPro" id="IPR036866">
    <property type="entry name" value="RibonucZ/Hydroxyglut_hydro"/>
</dbReference>
<dbReference type="AlphaFoldDB" id="A0A9D2PS25"/>
<feature type="domain" description="Flavodoxin-like" evidence="2">
    <location>
        <begin position="246"/>
        <end position="385"/>
    </location>
</feature>
<dbReference type="PROSITE" id="PS50902">
    <property type="entry name" value="FLAVODOXIN_LIKE"/>
    <property type="match status" value="1"/>
</dbReference>
<dbReference type="Gene3D" id="3.60.15.10">
    <property type="entry name" value="Ribonuclease Z/Hydroxyacylglutathione hydrolase-like"/>
    <property type="match status" value="1"/>
</dbReference>
<name>A0A9D2PS25_9FIRM</name>
<dbReference type="InterPro" id="IPR029039">
    <property type="entry name" value="Flavoprotein-like_sf"/>
</dbReference>
<dbReference type="GO" id="GO:0010181">
    <property type="term" value="F:FMN binding"/>
    <property type="evidence" value="ECO:0007669"/>
    <property type="project" value="InterPro"/>
</dbReference>
<dbReference type="SUPFAM" id="SSF52218">
    <property type="entry name" value="Flavoproteins"/>
    <property type="match status" value="1"/>
</dbReference>
<dbReference type="Gene3D" id="3.40.50.360">
    <property type="match status" value="1"/>
</dbReference>
<dbReference type="InterPro" id="IPR001279">
    <property type="entry name" value="Metallo-B-lactamas"/>
</dbReference>
<dbReference type="SMART" id="SM00849">
    <property type="entry name" value="Lactamase_B"/>
    <property type="match status" value="1"/>
</dbReference>
<gene>
    <name evidence="3" type="ORF">H9753_15510</name>
</gene>
<dbReference type="InterPro" id="IPR008254">
    <property type="entry name" value="Flavodoxin/NO_synth"/>
</dbReference>
<comment type="caution">
    <text evidence="3">The sequence shown here is derived from an EMBL/GenBank/DDBJ whole genome shotgun (WGS) entry which is preliminary data.</text>
</comment>
<dbReference type="GO" id="GO:0046872">
    <property type="term" value="F:metal ion binding"/>
    <property type="evidence" value="ECO:0007669"/>
    <property type="project" value="InterPro"/>
</dbReference>
<dbReference type="SUPFAM" id="SSF56281">
    <property type="entry name" value="Metallo-hydrolase/oxidoreductase"/>
    <property type="match status" value="1"/>
</dbReference>
<dbReference type="InterPro" id="IPR016440">
    <property type="entry name" value="Rubredoxin-O_OxRdtase"/>
</dbReference>
<comment type="similarity">
    <text evidence="1">In the N-terminal section; belongs to the zinc metallo-hydrolase group 3 family.</text>
</comment>
<dbReference type="Pfam" id="PF19583">
    <property type="entry name" value="ODP"/>
    <property type="match status" value="1"/>
</dbReference>
<dbReference type="GO" id="GO:0009055">
    <property type="term" value="F:electron transfer activity"/>
    <property type="evidence" value="ECO:0007669"/>
    <property type="project" value="InterPro"/>
</dbReference>
<dbReference type="PANTHER" id="PTHR43717:SF1">
    <property type="entry name" value="ANAEROBIC NITRIC OXIDE REDUCTASE FLAVORUBREDOXIN"/>
    <property type="match status" value="1"/>
</dbReference>